<protein>
    <submittedName>
        <fullName evidence="2">Uncharacterized protein</fullName>
    </submittedName>
</protein>
<comment type="caution">
    <text evidence="2">The sequence shown here is derived from an EMBL/GenBank/DDBJ whole genome shotgun (WGS) entry which is preliminary data.</text>
</comment>
<name>A0ABQ5DK65_9ASTR</name>
<gene>
    <name evidence="2" type="ORF">Tco_0938597</name>
</gene>
<organism evidence="2 3">
    <name type="scientific">Tanacetum coccineum</name>
    <dbReference type="NCBI Taxonomy" id="301880"/>
    <lineage>
        <taxon>Eukaryota</taxon>
        <taxon>Viridiplantae</taxon>
        <taxon>Streptophyta</taxon>
        <taxon>Embryophyta</taxon>
        <taxon>Tracheophyta</taxon>
        <taxon>Spermatophyta</taxon>
        <taxon>Magnoliopsida</taxon>
        <taxon>eudicotyledons</taxon>
        <taxon>Gunneridae</taxon>
        <taxon>Pentapetalae</taxon>
        <taxon>asterids</taxon>
        <taxon>campanulids</taxon>
        <taxon>Asterales</taxon>
        <taxon>Asteraceae</taxon>
        <taxon>Asteroideae</taxon>
        <taxon>Anthemideae</taxon>
        <taxon>Anthemidinae</taxon>
        <taxon>Tanacetum</taxon>
    </lineage>
</organism>
<accession>A0ABQ5DK65</accession>
<sequence length="266" mass="30872">MKGFKNKLCCVAADHFSLLLVYVSNAVHRDGAATVVVVLAKIFGDTAVCTCDVNVARAIRRRRILSIVRVKKCVRTRIMEPEVPLKKKDQVALDEEMARNLEAQLKAELIEEERLARQKEEEDNKNGMGSESDMSKKQKIGCCHIEVEKDIKRYSSMIKMLQGINREDLETLWKLVKAKHKNTRPADDYERVLWGDLKVMFEPDIKSDVWRNLQGYKVTVWKLFDNCVVHFVRFRNLHIFMLVEKIYPLTPITITNMLNKKLQADH</sequence>
<keyword evidence="1" id="KW-0175">Coiled coil</keyword>
<keyword evidence="3" id="KW-1185">Reference proteome</keyword>
<evidence type="ECO:0000313" key="3">
    <source>
        <dbReference type="Proteomes" id="UP001151760"/>
    </source>
</evidence>
<reference evidence="2" key="2">
    <citation type="submission" date="2022-01" db="EMBL/GenBank/DDBJ databases">
        <authorList>
            <person name="Yamashiro T."/>
            <person name="Shiraishi A."/>
            <person name="Satake H."/>
            <person name="Nakayama K."/>
        </authorList>
    </citation>
    <scope>NUCLEOTIDE SEQUENCE</scope>
</reference>
<evidence type="ECO:0000256" key="1">
    <source>
        <dbReference type="SAM" id="Coils"/>
    </source>
</evidence>
<feature type="coiled-coil region" evidence="1">
    <location>
        <begin position="93"/>
        <end position="122"/>
    </location>
</feature>
<reference evidence="2" key="1">
    <citation type="journal article" date="2022" name="Int. J. Mol. Sci.">
        <title>Draft Genome of Tanacetum Coccineum: Genomic Comparison of Closely Related Tanacetum-Family Plants.</title>
        <authorList>
            <person name="Yamashiro T."/>
            <person name="Shiraishi A."/>
            <person name="Nakayama K."/>
            <person name="Satake H."/>
        </authorList>
    </citation>
    <scope>NUCLEOTIDE SEQUENCE</scope>
</reference>
<evidence type="ECO:0000313" key="2">
    <source>
        <dbReference type="EMBL" id="GJT38732.1"/>
    </source>
</evidence>
<proteinExistence type="predicted"/>
<dbReference type="EMBL" id="BQNB010015326">
    <property type="protein sequence ID" value="GJT38732.1"/>
    <property type="molecule type" value="Genomic_DNA"/>
</dbReference>
<dbReference type="Proteomes" id="UP001151760">
    <property type="component" value="Unassembled WGS sequence"/>
</dbReference>